<organism evidence="2 3">
    <name type="scientific">SAR86 cluster bacterium BACL1 MAG-120920-bin57</name>
    <dbReference type="NCBI Taxonomy" id="1655571"/>
    <lineage>
        <taxon>Bacteria</taxon>
        <taxon>Pseudomonadati</taxon>
        <taxon>Pseudomonadota</taxon>
        <taxon>Gammaproteobacteria</taxon>
        <taxon>SAR86 cluster</taxon>
    </lineage>
</organism>
<evidence type="ECO:0000256" key="1">
    <source>
        <dbReference type="SAM" id="SignalP"/>
    </source>
</evidence>
<proteinExistence type="predicted"/>
<feature type="signal peptide" evidence="1">
    <location>
        <begin position="1"/>
        <end position="22"/>
    </location>
</feature>
<sequence length="124" mass="13653">MKNQILYSILCLFIASSCATYSVVSSGVIEETYVLIQGSKPGGEDLVGLSIKADDLMINSVQRSDLYIDKSQTSNQINKSSKKRRSIKLPLKAGTTNITIYKNGAIIYSKDIYVASGQIRRIQL</sequence>
<evidence type="ECO:0000313" key="2">
    <source>
        <dbReference type="EMBL" id="KRO40193.1"/>
    </source>
</evidence>
<dbReference type="Proteomes" id="UP000050874">
    <property type="component" value="Unassembled WGS sequence"/>
</dbReference>
<keyword evidence="1" id="KW-0732">Signal</keyword>
<dbReference type="PROSITE" id="PS51257">
    <property type="entry name" value="PROKAR_LIPOPROTEIN"/>
    <property type="match status" value="1"/>
</dbReference>
<name>A0A0R2PQQ0_9GAMM</name>
<dbReference type="EMBL" id="LIAV01000161">
    <property type="protein sequence ID" value="KRO40193.1"/>
    <property type="molecule type" value="Genomic_DNA"/>
</dbReference>
<feature type="chain" id="PRO_5006586870" description="Auto-transporter adhesin head GIN domain-containing protein" evidence="1">
    <location>
        <begin position="23"/>
        <end position="124"/>
    </location>
</feature>
<accession>A0A0R2PQQ0</accession>
<gene>
    <name evidence="2" type="ORF">ABR63_08610</name>
</gene>
<comment type="caution">
    <text evidence="2">The sequence shown here is derived from an EMBL/GenBank/DDBJ whole genome shotgun (WGS) entry which is preliminary data.</text>
</comment>
<evidence type="ECO:0000313" key="3">
    <source>
        <dbReference type="Proteomes" id="UP000050874"/>
    </source>
</evidence>
<protein>
    <recommendedName>
        <fullName evidence="4">Auto-transporter adhesin head GIN domain-containing protein</fullName>
    </recommendedName>
</protein>
<dbReference type="AlphaFoldDB" id="A0A0R2PQQ0"/>
<evidence type="ECO:0008006" key="4">
    <source>
        <dbReference type="Google" id="ProtNLM"/>
    </source>
</evidence>
<reference evidence="3" key="1">
    <citation type="submission" date="2015-10" db="EMBL/GenBank/DDBJ databases">
        <title>Metagenome-Assembled Genomes uncover a global brackish microbiome.</title>
        <authorList>
            <person name="Hugerth L.W."/>
            <person name="Larsson J."/>
            <person name="Alneberg J."/>
            <person name="Lindh M.V."/>
            <person name="Legrand C."/>
            <person name="Pinhassi J."/>
            <person name="Andersson A."/>
        </authorList>
    </citation>
    <scope>NUCLEOTIDE SEQUENCE [LARGE SCALE GENOMIC DNA]</scope>
</reference>